<reference evidence="15 16" key="1">
    <citation type="journal article" date="2018" name="Gigascience">
        <title>Genomes of trombidid mites reveal novel predicted allergens and laterally-transferred genes associated with secondary metabolism.</title>
        <authorList>
            <person name="Dong X."/>
            <person name="Chaisiri K."/>
            <person name="Xia D."/>
            <person name="Armstrong S.D."/>
            <person name="Fang Y."/>
            <person name="Donnelly M.J."/>
            <person name="Kadowaki T."/>
            <person name="McGarry J.W."/>
            <person name="Darby A.C."/>
            <person name="Makepeace B.L."/>
        </authorList>
    </citation>
    <scope>NUCLEOTIDE SEQUENCE [LARGE SCALE GENOMIC DNA]</scope>
    <source>
        <strain evidence="15">UoL-WK</strain>
    </source>
</reference>
<evidence type="ECO:0000256" key="4">
    <source>
        <dbReference type="ARBA" id="ARBA00022630"/>
    </source>
</evidence>
<dbReference type="STRING" id="1965070.A0A443RNS4"/>
<dbReference type="EMBL" id="NCKU01000144">
    <property type="protein sequence ID" value="RWS16939.1"/>
    <property type="molecule type" value="Genomic_DNA"/>
</dbReference>
<dbReference type="GO" id="GO:0005829">
    <property type="term" value="C:cytosol"/>
    <property type="evidence" value="ECO:0007669"/>
    <property type="project" value="TreeGrafter"/>
</dbReference>
<evidence type="ECO:0000256" key="11">
    <source>
        <dbReference type="ARBA" id="ARBA00039088"/>
    </source>
</evidence>
<evidence type="ECO:0000256" key="7">
    <source>
        <dbReference type="ARBA" id="ARBA00022827"/>
    </source>
</evidence>
<dbReference type="Gene3D" id="3.40.50.80">
    <property type="entry name" value="Nucleotide-binding domain of ferredoxin-NADP reductase (FNR) module"/>
    <property type="match status" value="1"/>
</dbReference>
<dbReference type="PANTHER" id="PTHR19384">
    <property type="entry name" value="NITRIC OXIDE SYNTHASE-RELATED"/>
    <property type="match status" value="1"/>
</dbReference>
<keyword evidence="16" id="KW-1185">Reference proteome</keyword>
<accession>A0A443RNS4</accession>
<dbReference type="InterPro" id="IPR001709">
    <property type="entry name" value="Flavoprot_Pyr_Nucl_cyt_Rdtase"/>
</dbReference>
<dbReference type="SUPFAM" id="SSF52218">
    <property type="entry name" value="Flavoproteins"/>
    <property type="match status" value="1"/>
</dbReference>
<feature type="domain" description="FAD-binding FR-type" evidence="14">
    <location>
        <begin position="250"/>
        <end position="512"/>
    </location>
</feature>
<dbReference type="InterPro" id="IPR003097">
    <property type="entry name" value="CysJ-like_FAD-binding"/>
</dbReference>
<feature type="domain" description="Flavodoxin-like" evidence="13">
    <location>
        <begin position="17"/>
        <end position="166"/>
    </location>
</feature>
<evidence type="ECO:0000313" key="15">
    <source>
        <dbReference type="EMBL" id="RWS16939.1"/>
    </source>
</evidence>
<dbReference type="GO" id="GO:0050667">
    <property type="term" value="P:homocysteine metabolic process"/>
    <property type="evidence" value="ECO:0007669"/>
    <property type="project" value="TreeGrafter"/>
</dbReference>
<dbReference type="FunFam" id="1.20.990.10:FF:000007">
    <property type="entry name" value="Methionine synthase reductase"/>
    <property type="match status" value="1"/>
</dbReference>
<dbReference type="EC" id="1.16.1.8" evidence="11"/>
<dbReference type="GO" id="GO:0009086">
    <property type="term" value="P:methionine biosynthetic process"/>
    <property type="evidence" value="ECO:0007669"/>
    <property type="project" value="UniProtKB-KW"/>
</dbReference>
<keyword evidence="5" id="KW-0288">FMN</keyword>
<proteinExistence type="predicted"/>
<keyword evidence="10" id="KW-0486">Methionine biosynthesis</keyword>
<evidence type="ECO:0000256" key="9">
    <source>
        <dbReference type="ARBA" id="ARBA00023002"/>
    </source>
</evidence>
<dbReference type="PROSITE" id="PS50902">
    <property type="entry name" value="FLAVODOXIN_LIKE"/>
    <property type="match status" value="1"/>
</dbReference>
<dbReference type="InterPro" id="IPR008254">
    <property type="entry name" value="Flavodoxin/NO_synth"/>
</dbReference>
<dbReference type="Gene3D" id="1.20.990.10">
    <property type="entry name" value="NADPH-cytochrome p450 Reductase, Chain A, domain 3"/>
    <property type="match status" value="1"/>
</dbReference>
<dbReference type="PANTHER" id="PTHR19384:SF84">
    <property type="entry name" value="METHIONINE SYNTHASE REDUCTASE"/>
    <property type="match status" value="1"/>
</dbReference>
<evidence type="ECO:0000256" key="8">
    <source>
        <dbReference type="ARBA" id="ARBA00022857"/>
    </source>
</evidence>
<dbReference type="Gene3D" id="2.40.30.10">
    <property type="entry name" value="Translation factors"/>
    <property type="match status" value="1"/>
</dbReference>
<dbReference type="Pfam" id="PF00175">
    <property type="entry name" value="NAD_binding_1"/>
    <property type="match status" value="1"/>
</dbReference>
<dbReference type="AlphaFoldDB" id="A0A443RNS4"/>
<keyword evidence="3" id="KW-0028">Amino-acid biosynthesis</keyword>
<keyword evidence="8" id="KW-0521">NADP</keyword>
<comment type="cofactor">
    <cofactor evidence="1">
        <name>FMN</name>
        <dbReference type="ChEBI" id="CHEBI:58210"/>
    </cofactor>
</comment>
<dbReference type="GO" id="GO:0030586">
    <property type="term" value="F:[methionine synthase] reductase (NADPH) activity"/>
    <property type="evidence" value="ECO:0007669"/>
    <property type="project" value="UniProtKB-EC"/>
</dbReference>
<keyword evidence="7" id="KW-0274">FAD</keyword>
<dbReference type="Pfam" id="PF00667">
    <property type="entry name" value="FAD_binding_1"/>
    <property type="match status" value="1"/>
</dbReference>
<evidence type="ECO:0000313" key="16">
    <source>
        <dbReference type="Proteomes" id="UP000285301"/>
    </source>
</evidence>
<keyword evidence="6" id="KW-0949">S-adenosyl-L-methionine</keyword>
<evidence type="ECO:0000259" key="13">
    <source>
        <dbReference type="PROSITE" id="PS50902"/>
    </source>
</evidence>
<dbReference type="FunFam" id="3.40.50.360:FF:000059">
    <property type="entry name" value="5-methyltetrahydrofolate-homocysteine methyltransferase reductase"/>
    <property type="match status" value="1"/>
</dbReference>
<sequence length="670" mass="76658">MIGSTAIGSTNVHRKRVLILYGSQTGQAKAISEQIYERCVRELNASENNLFIANYGLDLTEKRFSIDREQLAVFVVSTTGEGEPPDNARKFWRRIQKRTLPNDYLNRLHFALLGLGDSNYNRFANFGRDLERRLLELGANPFFRTGFGDEAVGTEVGVEPWVHDLIPALLHHLGLYDITPIPKVVVEIMSHSEKLTESTLMASVSPLSELTELSLPLITKKLQEITVQKFEDTLKISQNFFYTKTPVMDSNIIDAKITSIKCLTKNFENDAFDEKVVLEATIESDDKDFPTYLPGDSFGFICGNRDEEVDIIMKILGVENCAEKIFSIKCKGLNHLPELCSLRNYFKYYCELRSVPMKSCLRCFADFCSDVLHKRRLLELSSREGGDDYTKFVRSSGVNVLDILQMFDSCKPSLEAFFANVPCFVPRYYSVGNLQPKGRRGHFRIAFTVAKLDKICCRQGTQLKGVFTGYMQSLFQNSNQSNIETYSGDLLHTEAITEVKIFKRKNRFFKLPQSSTAPLILVAPGTGVVPFISFLEERALLKSDGLLIGESWLFFGCRHSNQDFIYEELLHKFEQESILSRLCTCFSREETSSEKYVQDLIEKHSRDLSRLIQSEDCMIYVCGDMKKMSVTIFNSFVNIIENEMSFIREDAVQFVRNLQLKKRYLEDVWI</sequence>
<dbReference type="Proteomes" id="UP000285301">
    <property type="component" value="Unassembled WGS sequence"/>
</dbReference>
<dbReference type="PRINTS" id="PR00369">
    <property type="entry name" value="FLAVODOXIN"/>
</dbReference>
<comment type="cofactor">
    <cofactor evidence="2">
        <name>FAD</name>
        <dbReference type="ChEBI" id="CHEBI:57692"/>
    </cofactor>
</comment>
<evidence type="ECO:0000256" key="2">
    <source>
        <dbReference type="ARBA" id="ARBA00001974"/>
    </source>
</evidence>
<keyword evidence="4" id="KW-0285">Flavoprotein</keyword>
<dbReference type="GO" id="GO:0050660">
    <property type="term" value="F:flavin adenine dinucleotide binding"/>
    <property type="evidence" value="ECO:0007669"/>
    <property type="project" value="TreeGrafter"/>
</dbReference>
<dbReference type="InterPro" id="IPR039261">
    <property type="entry name" value="FNR_nucleotide-bd"/>
</dbReference>
<dbReference type="SUPFAM" id="SSF63380">
    <property type="entry name" value="Riboflavin synthase domain-like"/>
    <property type="match status" value="1"/>
</dbReference>
<protein>
    <recommendedName>
        <fullName evidence="12">Methionine synthase reductase</fullName>
        <ecNumber evidence="11">1.16.1.8</ecNumber>
    </recommendedName>
</protein>
<evidence type="ECO:0000259" key="14">
    <source>
        <dbReference type="PROSITE" id="PS51384"/>
    </source>
</evidence>
<dbReference type="PROSITE" id="PS51384">
    <property type="entry name" value="FAD_FR"/>
    <property type="match status" value="1"/>
</dbReference>
<keyword evidence="9" id="KW-0560">Oxidoreductase</keyword>
<evidence type="ECO:0000256" key="1">
    <source>
        <dbReference type="ARBA" id="ARBA00001917"/>
    </source>
</evidence>
<evidence type="ECO:0000256" key="10">
    <source>
        <dbReference type="ARBA" id="ARBA00023167"/>
    </source>
</evidence>
<dbReference type="Gene3D" id="3.40.50.360">
    <property type="match status" value="1"/>
</dbReference>
<gene>
    <name evidence="15" type="ORF">B4U79_05764</name>
</gene>
<name>A0A443RNS4_9ACAR</name>
<dbReference type="GO" id="GO:0010181">
    <property type="term" value="F:FMN binding"/>
    <property type="evidence" value="ECO:0007669"/>
    <property type="project" value="InterPro"/>
</dbReference>
<dbReference type="InterPro" id="IPR023173">
    <property type="entry name" value="NADPH_Cyt_P450_Rdtase_alpha"/>
</dbReference>
<dbReference type="InterPro" id="IPR017938">
    <property type="entry name" value="Riboflavin_synthase-like_b-brl"/>
</dbReference>
<evidence type="ECO:0000256" key="5">
    <source>
        <dbReference type="ARBA" id="ARBA00022643"/>
    </source>
</evidence>
<dbReference type="Pfam" id="PF00258">
    <property type="entry name" value="Flavodoxin_1"/>
    <property type="match status" value="1"/>
</dbReference>
<organism evidence="15 16">
    <name type="scientific">Dinothrombium tinctorium</name>
    <dbReference type="NCBI Taxonomy" id="1965070"/>
    <lineage>
        <taxon>Eukaryota</taxon>
        <taxon>Metazoa</taxon>
        <taxon>Ecdysozoa</taxon>
        <taxon>Arthropoda</taxon>
        <taxon>Chelicerata</taxon>
        <taxon>Arachnida</taxon>
        <taxon>Acari</taxon>
        <taxon>Acariformes</taxon>
        <taxon>Trombidiformes</taxon>
        <taxon>Prostigmata</taxon>
        <taxon>Anystina</taxon>
        <taxon>Parasitengona</taxon>
        <taxon>Trombidioidea</taxon>
        <taxon>Trombidiidae</taxon>
        <taxon>Dinothrombium</taxon>
    </lineage>
</organism>
<evidence type="ECO:0000256" key="3">
    <source>
        <dbReference type="ARBA" id="ARBA00022605"/>
    </source>
</evidence>
<dbReference type="PRINTS" id="PR00371">
    <property type="entry name" value="FPNCR"/>
</dbReference>
<dbReference type="InterPro" id="IPR001433">
    <property type="entry name" value="OxRdtase_FAD/NAD-bd"/>
</dbReference>
<dbReference type="SUPFAM" id="SSF52343">
    <property type="entry name" value="Ferredoxin reductase-like, C-terminal NADP-linked domain"/>
    <property type="match status" value="1"/>
</dbReference>
<dbReference type="InterPro" id="IPR029039">
    <property type="entry name" value="Flavoprotein-like_sf"/>
</dbReference>
<comment type="caution">
    <text evidence="15">The sequence shown here is derived from an EMBL/GenBank/DDBJ whole genome shotgun (WGS) entry which is preliminary data.</text>
</comment>
<dbReference type="InterPro" id="IPR017927">
    <property type="entry name" value="FAD-bd_FR_type"/>
</dbReference>
<dbReference type="InterPro" id="IPR001094">
    <property type="entry name" value="Flavdoxin-like"/>
</dbReference>
<evidence type="ECO:0000256" key="12">
    <source>
        <dbReference type="ARBA" id="ARBA00040659"/>
    </source>
</evidence>
<dbReference type="FunFam" id="3.40.50.80:FF:000001">
    <property type="entry name" value="NADPH--cytochrome P450 reductase 1"/>
    <property type="match status" value="1"/>
</dbReference>
<evidence type="ECO:0000256" key="6">
    <source>
        <dbReference type="ARBA" id="ARBA00022691"/>
    </source>
</evidence>
<dbReference type="OrthoDB" id="1856718at2759"/>